<accession>A0A8H5DZH1</accession>
<dbReference type="Gene3D" id="3.40.50.1820">
    <property type="entry name" value="alpha/beta hydrolase"/>
    <property type="match status" value="1"/>
</dbReference>
<evidence type="ECO:0000256" key="1">
    <source>
        <dbReference type="SAM" id="MobiDB-lite"/>
    </source>
</evidence>
<dbReference type="EMBL" id="JABEVY010000229">
    <property type="protein sequence ID" value="KAF5241565.1"/>
    <property type="molecule type" value="Genomic_DNA"/>
</dbReference>
<evidence type="ECO:0000313" key="3">
    <source>
        <dbReference type="Proteomes" id="UP000573603"/>
    </source>
</evidence>
<protein>
    <recommendedName>
        <fullName evidence="4">AB hydrolase-1 domain-containing protein</fullName>
    </recommendedName>
</protein>
<comment type="caution">
    <text evidence="2">The sequence shown here is derived from an EMBL/GenBank/DDBJ whole genome shotgun (WGS) entry which is preliminary data.</text>
</comment>
<reference evidence="2 3" key="1">
    <citation type="journal article" date="2020" name="BMC Genomics">
        <title>Correction to: Identification and distribution of gene clusters required for synthesis of sphingolipid metabolism inhibitors in diverse species of the filamentous fungus Fusarium.</title>
        <authorList>
            <person name="Kim H.S."/>
            <person name="Lohmar J.M."/>
            <person name="Busman M."/>
            <person name="Brown D.W."/>
            <person name="Naumann T.A."/>
            <person name="Divon H.H."/>
            <person name="Lysoe E."/>
            <person name="Uhlig S."/>
            <person name="Proctor R.H."/>
        </authorList>
    </citation>
    <scope>NUCLEOTIDE SEQUENCE [LARGE SCALE GENOMIC DNA]</scope>
    <source>
        <strain evidence="2 3">NRRL 25214</strain>
    </source>
</reference>
<dbReference type="AlphaFoldDB" id="A0A8H5DZH1"/>
<dbReference type="SUPFAM" id="SSF53474">
    <property type="entry name" value="alpha/beta-Hydrolases"/>
    <property type="match status" value="1"/>
</dbReference>
<feature type="region of interest" description="Disordered" evidence="1">
    <location>
        <begin position="1"/>
        <end position="25"/>
    </location>
</feature>
<keyword evidence="3" id="KW-1185">Reference proteome</keyword>
<sequence>MPAESSAALEPRFSLPPTTPRSSKSSLVVGGVQIYLYGLEDLDDSPSDDIAVLYLAHNRTRTYLVTEGIAHEILHIYRTDGRRKRMPMIAVTMNMRNHGDREIDQRANETWSSGNKNHGIDLMSMISGSAQDFKLILDYLPAYLPRFRNFHNIMLGVSLGGHTAWRMASVAPGQFEAFAIVVGCPNLTSLLLSRLGLDAASLGVDQDELDKVTYDELEKVMSEEQRRRWPRALAELVREGDRKARDEFPRTVPLLMCNGNPQSSSSNGSQVYTIRPHPQDDNLLSILPSNAPKESPPLYTIYKRPSSSTLLMHRGHAAPENIIASATMHLSTSRIDVSVFNQPMVIKNSSMTGSWGFHTHMGKFKWKVNQMTGTGFELYDQSGRKVAKYGSAGWTRFGEKECKQQPDPQSELWQGVASHVVSLFKLRINLAGTPPTNVSASTSLITTAPAATVAPLPIVTPGNIVARAPIQQSASIRIGSANDVPCASLRLCISAANKRVVVDRYPV</sequence>
<dbReference type="Proteomes" id="UP000573603">
    <property type="component" value="Unassembled WGS sequence"/>
</dbReference>
<proteinExistence type="predicted"/>
<gene>
    <name evidence="2" type="ORF">FANTH_9076</name>
</gene>
<evidence type="ECO:0008006" key="4">
    <source>
        <dbReference type="Google" id="ProtNLM"/>
    </source>
</evidence>
<organism evidence="2 3">
    <name type="scientific">Fusarium anthophilum</name>
    <dbReference type="NCBI Taxonomy" id="48485"/>
    <lineage>
        <taxon>Eukaryota</taxon>
        <taxon>Fungi</taxon>
        <taxon>Dikarya</taxon>
        <taxon>Ascomycota</taxon>
        <taxon>Pezizomycotina</taxon>
        <taxon>Sordariomycetes</taxon>
        <taxon>Hypocreomycetidae</taxon>
        <taxon>Hypocreales</taxon>
        <taxon>Nectriaceae</taxon>
        <taxon>Fusarium</taxon>
        <taxon>Fusarium fujikuroi species complex</taxon>
    </lineage>
</organism>
<evidence type="ECO:0000313" key="2">
    <source>
        <dbReference type="EMBL" id="KAF5241565.1"/>
    </source>
</evidence>
<name>A0A8H5DZH1_9HYPO</name>
<dbReference type="InterPro" id="IPR029058">
    <property type="entry name" value="AB_hydrolase_fold"/>
</dbReference>